<dbReference type="CDD" id="cd03012">
    <property type="entry name" value="TlpA_like_DipZ_like"/>
    <property type="match status" value="1"/>
</dbReference>
<evidence type="ECO:0000313" key="2">
    <source>
        <dbReference type="EMBL" id="PSB24383.1"/>
    </source>
</evidence>
<comment type="caution">
    <text evidence="2">The sequence shown here is derived from an EMBL/GenBank/DDBJ whole genome shotgun (WGS) entry which is preliminary data.</text>
</comment>
<evidence type="ECO:0000313" key="3">
    <source>
        <dbReference type="Proteomes" id="UP000239576"/>
    </source>
</evidence>
<dbReference type="PANTHER" id="PTHR42852">
    <property type="entry name" value="THIOL:DISULFIDE INTERCHANGE PROTEIN DSBE"/>
    <property type="match status" value="1"/>
</dbReference>
<dbReference type="Proteomes" id="UP000239576">
    <property type="component" value="Unassembled WGS sequence"/>
</dbReference>
<dbReference type="PROSITE" id="PS51352">
    <property type="entry name" value="THIOREDOXIN_2"/>
    <property type="match status" value="1"/>
</dbReference>
<name>A0A2T1DV43_9CYAN</name>
<sequence length="209" mass="22951">MEKLSHRRRQLLLYLGLGVVGAGAATALGVGSRKAGSNASIAASDSSPLSNVAPEVASTGSALAAASRGLPDFQGISQWLNSAPLTVGNLKGSVVLVQFWTFACINCQRTLPYIVQWHQQYAAKGLKVIGIHTPEFAFERDLNNVKQALQKHQITYPVPIDNEFKTWRAYNNEYWPHLFLADRQGLVRYDHIGEGAYDTTEQTIRKLLG</sequence>
<dbReference type="GO" id="GO:0016209">
    <property type="term" value="F:antioxidant activity"/>
    <property type="evidence" value="ECO:0007669"/>
    <property type="project" value="InterPro"/>
</dbReference>
<dbReference type="Pfam" id="PF00578">
    <property type="entry name" value="AhpC-TSA"/>
    <property type="match status" value="1"/>
</dbReference>
<dbReference type="SUPFAM" id="SSF52833">
    <property type="entry name" value="Thioredoxin-like"/>
    <property type="match status" value="1"/>
</dbReference>
<keyword evidence="3" id="KW-1185">Reference proteome</keyword>
<reference evidence="2 3" key="2">
    <citation type="submission" date="2018-03" db="EMBL/GenBank/DDBJ databases">
        <title>The ancient ancestry and fast evolution of plastids.</title>
        <authorList>
            <person name="Moore K.R."/>
            <person name="Magnabosco C."/>
            <person name="Momper L."/>
            <person name="Gold D.A."/>
            <person name="Bosak T."/>
            <person name="Fournier G.P."/>
        </authorList>
    </citation>
    <scope>NUCLEOTIDE SEQUENCE [LARGE SCALE GENOMIC DNA]</scope>
    <source>
        <strain evidence="2 3">ULC18</strain>
    </source>
</reference>
<dbReference type="RefSeq" id="WP_106260026.1">
    <property type="nucleotide sequence ID" value="NZ_CAWNSW010000097.1"/>
</dbReference>
<dbReference type="GO" id="GO:0016491">
    <property type="term" value="F:oxidoreductase activity"/>
    <property type="evidence" value="ECO:0007669"/>
    <property type="project" value="InterPro"/>
</dbReference>
<reference evidence="3" key="1">
    <citation type="submission" date="2018-02" db="EMBL/GenBank/DDBJ databases">
        <authorList>
            <person name="Moore K."/>
            <person name="Momper L."/>
        </authorList>
    </citation>
    <scope>NUCLEOTIDE SEQUENCE [LARGE SCALE GENOMIC DNA]</scope>
    <source>
        <strain evidence="3">ULC18</strain>
    </source>
</reference>
<dbReference type="InterPro" id="IPR000866">
    <property type="entry name" value="AhpC/TSA"/>
</dbReference>
<dbReference type="EMBL" id="PVWK01000147">
    <property type="protein sequence ID" value="PSB24383.1"/>
    <property type="molecule type" value="Genomic_DNA"/>
</dbReference>
<accession>A0A2T1DV43</accession>
<gene>
    <name evidence="2" type="ORF">C7B82_27220</name>
</gene>
<dbReference type="AlphaFoldDB" id="A0A2T1DV43"/>
<dbReference type="InterPro" id="IPR036249">
    <property type="entry name" value="Thioredoxin-like_sf"/>
</dbReference>
<dbReference type="InterPro" id="IPR050553">
    <property type="entry name" value="Thioredoxin_ResA/DsbE_sf"/>
</dbReference>
<feature type="domain" description="Thioredoxin" evidence="1">
    <location>
        <begin position="57"/>
        <end position="209"/>
    </location>
</feature>
<proteinExistence type="predicted"/>
<dbReference type="PANTHER" id="PTHR42852:SF13">
    <property type="entry name" value="PROTEIN DIPZ"/>
    <property type="match status" value="1"/>
</dbReference>
<dbReference type="Gene3D" id="3.40.30.10">
    <property type="entry name" value="Glutaredoxin"/>
    <property type="match status" value="1"/>
</dbReference>
<dbReference type="OrthoDB" id="9799230at2"/>
<protein>
    <submittedName>
        <fullName evidence="2">Redoxin</fullName>
    </submittedName>
</protein>
<organism evidence="2 3">
    <name type="scientific">Stenomitos frigidus ULC18</name>
    <dbReference type="NCBI Taxonomy" id="2107698"/>
    <lineage>
        <taxon>Bacteria</taxon>
        <taxon>Bacillati</taxon>
        <taxon>Cyanobacteriota</taxon>
        <taxon>Cyanophyceae</taxon>
        <taxon>Leptolyngbyales</taxon>
        <taxon>Leptolyngbyaceae</taxon>
        <taxon>Stenomitos</taxon>
    </lineage>
</organism>
<dbReference type="InterPro" id="IPR013766">
    <property type="entry name" value="Thioredoxin_domain"/>
</dbReference>
<evidence type="ECO:0000259" key="1">
    <source>
        <dbReference type="PROSITE" id="PS51352"/>
    </source>
</evidence>